<dbReference type="Proteomes" id="UP001207654">
    <property type="component" value="Unassembled WGS sequence"/>
</dbReference>
<name>A0ABT4A991_9BACT</name>
<sequence length="278" mass="30078">MGTRSALLAASTPDVEVLAPSTPGTSGRWTPPPLLAGLVSAGLGAIRNLWWIVKCFARGLAGLLTGKPSTGGRELVRSVLKIVQLPLDLLLSLGGRMLSGVQTLLGLEPVGVRLDPKQLAELRKVFGDSIDYERVRLKVGRLGLLGLPGRPFALGHTLYVPRDIPRKGSGALQLPMHLLIQEMGHVWQYQTGGTDYVCETLWSSWFGEGSDWRTALDTGRGWGQLDPEQQVRLLKVAYARSGYFEAPGQRFIDEDTGVDYTGQLEQAVAQLRAGKGAP</sequence>
<proteinExistence type="predicted"/>
<gene>
    <name evidence="1" type="ORF">OV287_27310</name>
</gene>
<evidence type="ECO:0000313" key="1">
    <source>
        <dbReference type="EMBL" id="MCY1078190.1"/>
    </source>
</evidence>
<comment type="caution">
    <text evidence="1">The sequence shown here is derived from an EMBL/GenBank/DDBJ whole genome shotgun (WGS) entry which is preliminary data.</text>
</comment>
<keyword evidence="2" id="KW-1185">Reference proteome</keyword>
<dbReference type="EMBL" id="JAPNKA010000001">
    <property type="protein sequence ID" value="MCY1078190.1"/>
    <property type="molecule type" value="Genomic_DNA"/>
</dbReference>
<reference evidence="1 2" key="1">
    <citation type="submission" date="2022-11" db="EMBL/GenBank/DDBJ databases">
        <title>Minimal conservation of predation-associated metabolite biosynthetic gene clusters underscores biosynthetic potential of Myxococcota including descriptions for ten novel species: Archangium lansinium sp. nov., Myxococcus landrumus sp. nov., Nannocystis bai.</title>
        <authorList>
            <person name="Ahearne A."/>
            <person name="Stevens C."/>
            <person name="Phillips K."/>
        </authorList>
    </citation>
    <scope>NUCLEOTIDE SEQUENCE [LARGE SCALE GENOMIC DNA]</scope>
    <source>
        <strain evidence="1 2">MIWBW</strain>
    </source>
</reference>
<dbReference type="RefSeq" id="WP_267536979.1">
    <property type="nucleotide sequence ID" value="NZ_JAPNKA010000001.1"/>
</dbReference>
<accession>A0ABT4A991</accession>
<organism evidence="1 2">
    <name type="scientific">Archangium lansingense</name>
    <dbReference type="NCBI Taxonomy" id="2995310"/>
    <lineage>
        <taxon>Bacteria</taxon>
        <taxon>Pseudomonadati</taxon>
        <taxon>Myxococcota</taxon>
        <taxon>Myxococcia</taxon>
        <taxon>Myxococcales</taxon>
        <taxon>Cystobacterineae</taxon>
        <taxon>Archangiaceae</taxon>
        <taxon>Archangium</taxon>
    </lineage>
</organism>
<evidence type="ECO:0000313" key="2">
    <source>
        <dbReference type="Proteomes" id="UP001207654"/>
    </source>
</evidence>
<protein>
    <recommendedName>
        <fullName evidence="3">DUF4157 domain-containing protein</fullName>
    </recommendedName>
</protein>
<evidence type="ECO:0008006" key="3">
    <source>
        <dbReference type="Google" id="ProtNLM"/>
    </source>
</evidence>